<dbReference type="Proteomes" id="UP000003752">
    <property type="component" value="Unassembled WGS sequence"/>
</dbReference>
<sequence>MIVILKFKAGHRQWWPFLVPNFIKTNSSIFHYFLSVFNRLYALCINGFHTHLPIKKVILNIAHKNIGNHPISKITNLIVRKPKPIAKQVEYFDLVQHFYIELLPSQSLNIS</sequence>
<reference evidence="1 2" key="1">
    <citation type="submission" date="2009-01" db="EMBL/GenBank/DDBJ databases">
        <authorList>
            <person name="Qin X."/>
            <person name="Bachman B."/>
            <person name="Battles P."/>
            <person name="Bell A."/>
            <person name="Bess C."/>
            <person name="Bickham C."/>
            <person name="Chaboub L."/>
            <person name="Chen D."/>
            <person name="Coyle M."/>
            <person name="Deiros D.R."/>
            <person name="Dinh H."/>
            <person name="Forbes L."/>
            <person name="Fowler G."/>
            <person name="Francisco L."/>
            <person name="Fu Q."/>
            <person name="Gubbala S."/>
            <person name="Hale W."/>
            <person name="Han Y."/>
            <person name="Hemphill L."/>
            <person name="Highlander S.K."/>
            <person name="Hirani K."/>
            <person name="Hogues M."/>
            <person name="Jackson L."/>
            <person name="Jakkamsetti A."/>
            <person name="Javaid M."/>
            <person name="Jiang H."/>
            <person name="Korchina V."/>
            <person name="Kovar C."/>
            <person name="Lara F."/>
            <person name="Lee S."/>
            <person name="Mata R."/>
            <person name="Mathew T."/>
            <person name="Moen C."/>
            <person name="Morales K."/>
            <person name="Munidasa M."/>
            <person name="Nazareth L."/>
            <person name="Ngo R."/>
            <person name="Nguyen L."/>
            <person name="Okwuonu G."/>
            <person name="Ongeri F."/>
            <person name="Patil S."/>
            <person name="Petrosino J."/>
            <person name="Pham C."/>
            <person name="Pham P."/>
            <person name="Pu L.-L."/>
            <person name="Puazo M."/>
            <person name="Raj R."/>
            <person name="Reid J."/>
            <person name="Rouhana J."/>
            <person name="Saada N."/>
            <person name="Shang Y."/>
            <person name="Simmons D."/>
            <person name="Thornton R."/>
            <person name="Warren J."/>
            <person name="Weissenberger G."/>
            <person name="Zhang J."/>
            <person name="Zhang L."/>
            <person name="Zhou C."/>
            <person name="Zhu D."/>
            <person name="Muzny D."/>
            <person name="Worley K."/>
            <person name="Gibbs R."/>
        </authorList>
    </citation>
    <scope>NUCLEOTIDE SEQUENCE [LARGE SCALE GENOMIC DNA]</scope>
    <source>
        <strain evidence="2">ATCC 8290 / DSM 20176 / CCUG 30140 / JCM 1155 / KCTC 3500 / NBRC 15886 / NCIMB 8040 / NRRL B-1843 / 9</strain>
    </source>
</reference>
<evidence type="ECO:0000313" key="1">
    <source>
        <dbReference type="EMBL" id="EEI24787.1"/>
    </source>
</evidence>
<organism evidence="1 2">
    <name type="scientific">Lentilactobacillus hilgardii (strain ATCC 8290 / DSM 20176 / CCUG 30140 / JCM 1155 / KCTC 3500 / NBRC 15886 / NCIMB 8040 / NRRL B-1843 / 9)</name>
    <dbReference type="NCBI Taxonomy" id="1423757"/>
    <lineage>
        <taxon>Bacteria</taxon>
        <taxon>Bacillati</taxon>
        <taxon>Bacillota</taxon>
        <taxon>Bacilli</taxon>
        <taxon>Lactobacillales</taxon>
        <taxon>Lactobacillaceae</taxon>
        <taxon>Lentilactobacillus</taxon>
    </lineage>
</organism>
<evidence type="ECO:0000313" key="2">
    <source>
        <dbReference type="Proteomes" id="UP000003752"/>
    </source>
</evidence>
<accession>C0XIL7</accession>
<name>C0XIL7_LENH9</name>
<dbReference type="AlphaFoldDB" id="C0XIL7"/>
<dbReference type="HOGENOM" id="CLU_2155123_0_0_9"/>
<proteinExistence type="predicted"/>
<comment type="caution">
    <text evidence="1">The sequence shown here is derived from an EMBL/GenBank/DDBJ whole genome shotgun (WGS) entry which is preliminary data.</text>
</comment>
<protein>
    <submittedName>
        <fullName evidence="1">Uncharacterized protein</fullName>
    </submittedName>
</protein>
<gene>
    <name evidence="1" type="ORF">HMPREF0519_1078</name>
</gene>
<keyword evidence="2" id="KW-1185">Reference proteome</keyword>
<dbReference type="EMBL" id="ACGP01000115">
    <property type="protein sequence ID" value="EEI24787.1"/>
    <property type="molecule type" value="Genomic_DNA"/>
</dbReference>